<dbReference type="RefSeq" id="YP_002003421.1">
    <property type="nucleotide sequence ID" value="NC_011039.1"/>
</dbReference>
<evidence type="ECO:0000313" key="1">
    <source>
        <dbReference type="EMBL" id="ACF05160.1"/>
    </source>
</evidence>
<reference evidence="1 2" key="1">
    <citation type="submission" date="2008-05" db="EMBL/GenBank/DDBJ databases">
        <authorList>
            <person name="Weber R.J."/>
            <person name="Jacobs-Sera D."/>
            <person name="Houtz J."/>
            <person name="Hendrix R.W."/>
            <person name="Hatfull G.H."/>
        </authorList>
    </citation>
    <scope>NUCLEOTIDE SEQUENCE [LARGE SCALE GENOMIC DNA]</scope>
</reference>
<dbReference type="KEGG" id="vg:6450052"/>
<name>B3VM90_9CAUD</name>
<sequence length="228" mass="25838">MRSCSEHGDNSNVCDSAGCFPSAGSSPWERGEELTELDRPFQEPVPTAETVDWSTMGANKIVALPDPNTVYVLMEDAGYDGKNISCVFSDEAEANSYAEVRNQFAEHGIVYEVEPWPIGRPGCDETEPHYDGPVWEIRWDLQYNADREVAPMLKHRWHSGRIPPDCGFKYNPTDRGFILWGMDRDAVIRQAEAEAAKRVSAELERLRIAAEQRANRTRFRIDSEHEFG</sequence>
<proteinExistence type="predicted"/>
<protein>
    <submittedName>
        <fullName evidence="1">Uncharacterized protein</fullName>
    </submittedName>
</protein>
<dbReference type="EMBL" id="EU770222">
    <property type="protein sequence ID" value="ACF05160.1"/>
    <property type="molecule type" value="Genomic_DNA"/>
</dbReference>
<organism evidence="1 2">
    <name type="scientific">Mycobacterium phage Predator</name>
    <dbReference type="NCBI Taxonomy" id="543153"/>
    <lineage>
        <taxon>Viruses</taxon>
        <taxon>Duplodnaviria</taxon>
        <taxon>Heunggongvirae</taxon>
        <taxon>Uroviricota</taxon>
        <taxon>Caudoviricetes</taxon>
        <taxon>Predatorvirus</taxon>
        <taxon>Predatorvirus predator</taxon>
    </lineage>
</organism>
<gene>
    <name evidence="1" type="ORF">PREDATOR_63</name>
</gene>
<dbReference type="Proteomes" id="UP000000621">
    <property type="component" value="Segment"/>
</dbReference>
<evidence type="ECO:0000313" key="2">
    <source>
        <dbReference type="Proteomes" id="UP000000621"/>
    </source>
</evidence>
<keyword evidence="2" id="KW-1185">Reference proteome</keyword>
<accession>B3VM90</accession>